<dbReference type="AlphaFoldDB" id="A0AAX2H9K5"/>
<dbReference type="EC" id="2.4.99.16" evidence="2"/>
<sequence>MSAGARFEPGSESDGIRSGLELPQIVIENTQPVVDFGQQPAKAVVGQLLKVTSHAYCLTSGPLAVIVRWRHVDSSDGDSLHLHTLGNRVWYGQILIDQPGPHVFCIDAWIDSYGGYCLALEKAVQSGVPSQSLIDTGLAHIVQALERCDEERQHLLQALHHHVRRVSPDEQIACLMNERTKALMRDAQPRTCLTLSPEYPLYVVR</sequence>
<protein>
    <submittedName>
        <fullName evidence="2">Alpha-1,4-glucan:maltose-1-phosphate maltosyltransferase</fullName>
        <ecNumber evidence="2">2.4.99.16</ecNumber>
    </submittedName>
</protein>
<keyword evidence="2" id="KW-0808">Transferase</keyword>
<gene>
    <name evidence="2" type="ORF">PLUA15_350063</name>
</gene>
<organism evidence="2 3">
    <name type="scientific">Pseudomonas lundensis</name>
    <dbReference type="NCBI Taxonomy" id="86185"/>
    <lineage>
        <taxon>Bacteria</taxon>
        <taxon>Pseudomonadati</taxon>
        <taxon>Pseudomonadota</taxon>
        <taxon>Gammaproteobacteria</taxon>
        <taxon>Pseudomonadales</taxon>
        <taxon>Pseudomonadaceae</taxon>
        <taxon>Pseudomonas</taxon>
    </lineage>
</organism>
<keyword evidence="2" id="KW-0328">Glycosyltransferase</keyword>
<dbReference type="Pfam" id="PF11896">
    <property type="entry name" value="GlgE_dom_N_S"/>
    <property type="match status" value="1"/>
</dbReference>
<name>A0AAX2H9K5_9PSED</name>
<comment type="caution">
    <text evidence="2">The sequence shown here is derived from an EMBL/GenBank/DDBJ whole genome shotgun (WGS) entry which is preliminary data.</text>
</comment>
<reference evidence="2 3" key="1">
    <citation type="submission" date="2017-08" db="EMBL/GenBank/DDBJ databases">
        <authorList>
            <person name="Chaillou S."/>
        </authorList>
    </citation>
    <scope>NUCLEOTIDE SEQUENCE [LARGE SCALE GENOMIC DNA]</scope>
    <source>
        <strain evidence="2 3">MFPA15A1205</strain>
    </source>
</reference>
<dbReference type="RefSeq" id="WP_097192320.1">
    <property type="nucleotide sequence ID" value="NZ_OBKZ01000029.1"/>
</dbReference>
<dbReference type="InterPro" id="IPR021828">
    <property type="entry name" value="GlgE_dom_N/S"/>
</dbReference>
<evidence type="ECO:0000313" key="2">
    <source>
        <dbReference type="EMBL" id="SOB53493.1"/>
    </source>
</evidence>
<dbReference type="EMBL" id="OBKZ01000029">
    <property type="protein sequence ID" value="SOB53493.1"/>
    <property type="molecule type" value="Genomic_DNA"/>
</dbReference>
<evidence type="ECO:0000313" key="3">
    <source>
        <dbReference type="Proteomes" id="UP000219564"/>
    </source>
</evidence>
<dbReference type="Gene3D" id="1.20.58.80">
    <property type="entry name" value="Phosphotransferase system, lactose/cellobiose-type IIA subunit"/>
    <property type="match status" value="1"/>
</dbReference>
<dbReference type="GO" id="GO:0016757">
    <property type="term" value="F:glycosyltransferase activity"/>
    <property type="evidence" value="ECO:0007669"/>
    <property type="project" value="UniProtKB-KW"/>
</dbReference>
<accession>A0AAX2H9K5</accession>
<proteinExistence type="predicted"/>
<dbReference type="InterPro" id="IPR013783">
    <property type="entry name" value="Ig-like_fold"/>
</dbReference>
<dbReference type="GO" id="GO:0004553">
    <property type="term" value="F:hydrolase activity, hydrolyzing O-glycosyl compounds"/>
    <property type="evidence" value="ECO:0007669"/>
    <property type="project" value="InterPro"/>
</dbReference>
<evidence type="ECO:0000259" key="1">
    <source>
        <dbReference type="Pfam" id="PF11896"/>
    </source>
</evidence>
<dbReference type="Proteomes" id="UP000219564">
    <property type="component" value="Unassembled WGS sequence"/>
</dbReference>
<dbReference type="Gene3D" id="2.60.40.10">
    <property type="entry name" value="Immunoglobulins"/>
    <property type="match status" value="1"/>
</dbReference>
<feature type="domain" description="Alpha-1,4-glucan:maltose-1-phosphate maltosyltransferase" evidence="1">
    <location>
        <begin position="24"/>
        <end position="205"/>
    </location>
</feature>